<protein>
    <submittedName>
        <fullName evidence="1">Uncharacterized protein</fullName>
    </submittedName>
</protein>
<sequence length="88" mass="9930">MPKYGRGLNREIVAAVNAGMILEPFSIKDVRKLVQAKNWKPEPSENHINVTLANGASDSHSITYKKFFLSVGDGQYKVKPHYKGDEWL</sequence>
<name>A0ABS5SF04_9BACT</name>
<reference evidence="1 2" key="1">
    <citation type="submission" date="2021-05" db="EMBL/GenBank/DDBJ databases">
        <title>The draft genome of Geobacter luticola JCM 17780.</title>
        <authorList>
            <person name="Xu Z."/>
            <person name="Masuda Y."/>
            <person name="Itoh H."/>
            <person name="Senoo K."/>
        </authorList>
    </citation>
    <scope>NUCLEOTIDE SEQUENCE [LARGE SCALE GENOMIC DNA]</scope>
    <source>
        <strain evidence="1 2">JCM 17780</strain>
    </source>
</reference>
<keyword evidence="2" id="KW-1185">Reference proteome</keyword>
<organism evidence="1 2">
    <name type="scientific">Geomobilimonas luticola</name>
    <dbReference type="NCBI Taxonomy" id="1114878"/>
    <lineage>
        <taxon>Bacteria</taxon>
        <taxon>Pseudomonadati</taxon>
        <taxon>Thermodesulfobacteriota</taxon>
        <taxon>Desulfuromonadia</taxon>
        <taxon>Geobacterales</taxon>
        <taxon>Geobacteraceae</taxon>
        <taxon>Geomobilimonas</taxon>
    </lineage>
</organism>
<evidence type="ECO:0000313" key="1">
    <source>
        <dbReference type="EMBL" id="MBT0652602.1"/>
    </source>
</evidence>
<gene>
    <name evidence="1" type="ORF">KI810_06010</name>
</gene>
<proteinExistence type="predicted"/>
<dbReference type="EMBL" id="JAHCVK010000001">
    <property type="protein sequence ID" value="MBT0652602.1"/>
    <property type="molecule type" value="Genomic_DNA"/>
</dbReference>
<accession>A0ABS5SF04</accession>
<comment type="caution">
    <text evidence="1">The sequence shown here is derived from an EMBL/GenBank/DDBJ whole genome shotgun (WGS) entry which is preliminary data.</text>
</comment>
<dbReference type="Proteomes" id="UP000756860">
    <property type="component" value="Unassembled WGS sequence"/>
</dbReference>
<evidence type="ECO:0000313" key="2">
    <source>
        <dbReference type="Proteomes" id="UP000756860"/>
    </source>
</evidence>
<dbReference type="RefSeq" id="WP_214174534.1">
    <property type="nucleotide sequence ID" value="NZ_JAHCVK010000001.1"/>
</dbReference>